<dbReference type="SUPFAM" id="SSF48576">
    <property type="entry name" value="Terpenoid synthases"/>
    <property type="match status" value="1"/>
</dbReference>
<organism evidence="5 6">
    <name type="scientific">Apiospora arundinis</name>
    <dbReference type="NCBI Taxonomy" id="335852"/>
    <lineage>
        <taxon>Eukaryota</taxon>
        <taxon>Fungi</taxon>
        <taxon>Dikarya</taxon>
        <taxon>Ascomycota</taxon>
        <taxon>Pezizomycotina</taxon>
        <taxon>Sordariomycetes</taxon>
        <taxon>Xylariomycetidae</taxon>
        <taxon>Amphisphaeriales</taxon>
        <taxon>Apiosporaceae</taxon>
        <taxon>Apiospora</taxon>
    </lineage>
</organism>
<evidence type="ECO:0000313" key="5">
    <source>
        <dbReference type="EMBL" id="KAK8856839.1"/>
    </source>
</evidence>
<evidence type="ECO:0000256" key="1">
    <source>
        <dbReference type="ARBA" id="ARBA00001946"/>
    </source>
</evidence>
<dbReference type="InterPro" id="IPR034686">
    <property type="entry name" value="Terpene_cyclase-like_2"/>
</dbReference>
<dbReference type="Gene3D" id="1.10.600.10">
    <property type="entry name" value="Farnesyl Diphosphate Synthase"/>
    <property type="match status" value="1"/>
</dbReference>
<dbReference type="SFLD" id="SFLDS00005">
    <property type="entry name" value="Isoprenoid_Synthase_Type_I"/>
    <property type="match status" value="1"/>
</dbReference>
<keyword evidence="6" id="KW-1185">Reference proteome</keyword>
<keyword evidence="4" id="KW-0456">Lyase</keyword>
<dbReference type="EMBL" id="JAPCWZ010000007">
    <property type="protein sequence ID" value="KAK8856839.1"/>
    <property type="molecule type" value="Genomic_DNA"/>
</dbReference>
<comment type="caution">
    <text evidence="5">The sequence shown here is derived from an EMBL/GenBank/DDBJ whole genome shotgun (WGS) entry which is preliminary data.</text>
</comment>
<dbReference type="EC" id="4.2.3.-" evidence="4"/>
<dbReference type="PANTHER" id="PTHR35201">
    <property type="entry name" value="TERPENE SYNTHASE"/>
    <property type="match status" value="1"/>
</dbReference>
<comment type="cofactor">
    <cofactor evidence="1 4">
        <name>Mg(2+)</name>
        <dbReference type="ChEBI" id="CHEBI:18420"/>
    </cofactor>
</comment>
<keyword evidence="3 4" id="KW-0460">Magnesium</keyword>
<evidence type="ECO:0000256" key="3">
    <source>
        <dbReference type="ARBA" id="ARBA00022842"/>
    </source>
</evidence>
<keyword evidence="4" id="KW-0479">Metal-binding</keyword>
<dbReference type="InterPro" id="IPR008949">
    <property type="entry name" value="Isoprenoid_synthase_dom_sf"/>
</dbReference>
<dbReference type="Pfam" id="PF19086">
    <property type="entry name" value="Terpene_syn_C_2"/>
    <property type="match status" value="1"/>
</dbReference>
<dbReference type="PANTHER" id="PTHR35201:SF4">
    <property type="entry name" value="BETA-PINACENE SYNTHASE-RELATED"/>
    <property type="match status" value="1"/>
</dbReference>
<evidence type="ECO:0000256" key="2">
    <source>
        <dbReference type="ARBA" id="ARBA00006333"/>
    </source>
</evidence>
<sequence>MAPSLVEPAVPSIPTMNHAKEDKVPADEVELDVPDLFTSIMSVEIVQNPHYAEVKKEADAWVAKILGYNEKQAARNSRADFAYMVSWWVGPHCDAECLRTMIDWNHWAFYWDDQFDEGHLKHDLYGAARNIIHMMSLLDDGHPGITPEEDPLGYIFQHVYRRVQKRASPVVQYRYKKYVEQYMLGVLAQVNSRKMDIETITVDEFMLFRRATVAAMPCMALLEYALGIEVPQHVINHPSLQACQEVSVDLVAIHNDILSYKKDVLSGEDLSIINILRGQGKTLQEAIDGTGQMIDGCYQRWYEALLKMPSWGSTIDRNVYIYLEGIRNIALGCLLWSFWTERYFNREEGLLVRETRKMRLPMPPPIGGAAVKVA</sequence>
<evidence type="ECO:0000256" key="4">
    <source>
        <dbReference type="RuleBase" id="RU366034"/>
    </source>
</evidence>
<evidence type="ECO:0000313" key="6">
    <source>
        <dbReference type="Proteomes" id="UP001390339"/>
    </source>
</evidence>
<accession>A0ABR2I3X1</accession>
<dbReference type="Proteomes" id="UP001390339">
    <property type="component" value="Unassembled WGS sequence"/>
</dbReference>
<gene>
    <name evidence="5" type="ORF">PGQ11_012751</name>
</gene>
<name>A0ABR2I3X1_9PEZI</name>
<proteinExistence type="inferred from homology"/>
<comment type="similarity">
    <text evidence="2 4">Belongs to the terpene synthase family.</text>
</comment>
<reference evidence="5 6" key="1">
    <citation type="journal article" date="2024" name="IMA Fungus">
        <title>Apiospora arundinis, a panoply of carbohydrate-active enzymes and secondary metabolites.</title>
        <authorList>
            <person name="Sorensen T."/>
            <person name="Petersen C."/>
            <person name="Muurmann A.T."/>
            <person name="Christiansen J.V."/>
            <person name="Brundto M.L."/>
            <person name="Overgaard C.K."/>
            <person name="Boysen A.T."/>
            <person name="Wollenberg R.D."/>
            <person name="Larsen T.O."/>
            <person name="Sorensen J.L."/>
            <person name="Nielsen K.L."/>
            <person name="Sondergaard T.E."/>
        </authorList>
    </citation>
    <scope>NUCLEOTIDE SEQUENCE [LARGE SCALE GENOMIC DNA]</scope>
    <source>
        <strain evidence="5 6">AAU 773</strain>
    </source>
</reference>
<protein>
    <recommendedName>
        <fullName evidence="4">Terpene synthase</fullName>
        <ecNumber evidence="4">4.2.3.-</ecNumber>
    </recommendedName>
</protein>
<dbReference type="SFLD" id="SFLDG01020">
    <property type="entry name" value="Terpene_Cyclase_Like_2"/>
    <property type="match status" value="1"/>
</dbReference>